<accession>A0A345CZG1</accession>
<dbReference type="EMBL" id="CP013970">
    <property type="protein sequence ID" value="AXF78828.1"/>
    <property type="molecule type" value="Genomic_DNA"/>
</dbReference>
<protein>
    <submittedName>
        <fullName evidence="1">Type III effector HopG1</fullName>
    </submittedName>
</protein>
<dbReference type="AlphaFoldDB" id="A0A345CZG1"/>
<gene>
    <name evidence="1" type="ORF">AV903_16530</name>
</gene>
<organism evidence="1 2">
    <name type="scientific">Erwinia tracheiphila</name>
    <dbReference type="NCBI Taxonomy" id="65700"/>
    <lineage>
        <taxon>Bacteria</taxon>
        <taxon>Pseudomonadati</taxon>
        <taxon>Pseudomonadota</taxon>
        <taxon>Gammaproteobacteria</taxon>
        <taxon>Enterobacterales</taxon>
        <taxon>Erwiniaceae</taxon>
        <taxon>Erwinia</taxon>
    </lineage>
</organism>
<proteinExistence type="predicted"/>
<dbReference type="Proteomes" id="UP000264980">
    <property type="component" value="Chromosome"/>
</dbReference>
<dbReference type="NCBIfam" id="NF041402">
    <property type="entry name" value="XopAG"/>
    <property type="match status" value="1"/>
</dbReference>
<evidence type="ECO:0000313" key="1">
    <source>
        <dbReference type="EMBL" id="AXF78828.1"/>
    </source>
</evidence>
<sequence length="414" mass="46336">MTNHFFLSTTSLHDGKQGFTSNERLDKATNEAKKHIQRYEQFDSHRQAQDLRPNVMLRRVGCNQFLTMSDYRSATRIYLSKMVDTGQSHQSMATSLACLKGERIKAENIARYQPAVVPKDPDLTKSPLYDSKNKYSLSGVPNEKSGSTGYASRSITHPFVLKCYADFQKTCNEKGLTPRQCVNELEARLAGSTTLDEQAQLIAGKAILNLRQVYADDRYWGHAEKVIMQMLSKHGLLSSEEALKLDQSLMFEDPDKSLLTRNTSIMGPALSKLETRFHQWRLKNNPKALEDLNPMINSKNIENMPLAHFKVNEKFNGFEDSSGFGDSFTCANAAACINHARLMSGEKRMSESDVIALIGSIYSVYADASGIRHSLQEVARGCFVGAGYTTDDADRFYEKTCKAAAHAFYNGKSV</sequence>
<evidence type="ECO:0000313" key="2">
    <source>
        <dbReference type="Proteomes" id="UP000264980"/>
    </source>
</evidence>
<reference evidence="1 2" key="1">
    <citation type="submission" date="2016-01" db="EMBL/GenBank/DDBJ databases">
        <authorList>
            <person name="Oliw E.H."/>
        </authorList>
    </citation>
    <scope>NUCLEOTIDE SEQUENCE [LARGE SCALE GENOMIC DNA]</scope>
    <source>
        <strain evidence="1 2">MDcuke</strain>
    </source>
</reference>
<name>A0A345CZG1_9GAMM</name>